<dbReference type="Proteomes" id="UP000189229">
    <property type="component" value="Unassembled WGS sequence"/>
</dbReference>
<feature type="transmembrane region" description="Helical" evidence="8">
    <location>
        <begin position="378"/>
        <end position="400"/>
    </location>
</feature>
<feature type="compositionally biased region" description="Basic and acidic residues" evidence="7">
    <location>
        <begin position="1014"/>
        <end position="1024"/>
    </location>
</feature>
<dbReference type="SUPFAM" id="SSF82866">
    <property type="entry name" value="Multidrug efflux transporter AcrB transmembrane domain"/>
    <property type="match status" value="2"/>
</dbReference>
<feature type="domain" description="Membrane transport protein MMPL" evidence="9">
    <location>
        <begin position="54"/>
        <end position="382"/>
    </location>
</feature>
<dbReference type="FunFam" id="1.20.1640.10:FF:000018">
    <property type="entry name" value="Transmembrane transport protein MmpL10"/>
    <property type="match status" value="1"/>
</dbReference>
<reference evidence="10 11" key="1">
    <citation type="submission" date="2017-02" db="EMBL/GenBank/DDBJ databases">
        <title>Complete genome sequences of Mycobacterium kansasii strains isolated from rhesus macaques.</title>
        <authorList>
            <person name="Panda A."/>
            <person name="Nagaraj S."/>
            <person name="Zhao X."/>
            <person name="Tettelin H."/>
            <person name="Detolla L.J."/>
        </authorList>
    </citation>
    <scope>NUCLEOTIDE SEQUENCE [LARGE SCALE GENOMIC DNA]</scope>
    <source>
        <strain evidence="10 11">11-3813</strain>
    </source>
</reference>
<dbReference type="InterPro" id="IPR004869">
    <property type="entry name" value="MMPL_dom"/>
</dbReference>
<evidence type="ECO:0000313" key="11">
    <source>
        <dbReference type="Proteomes" id="UP000189229"/>
    </source>
</evidence>
<dbReference type="Pfam" id="PF03176">
    <property type="entry name" value="MMPL"/>
    <property type="match status" value="2"/>
</dbReference>
<feature type="compositionally biased region" description="Basic residues" evidence="7">
    <location>
        <begin position="978"/>
        <end position="988"/>
    </location>
</feature>
<dbReference type="Gene3D" id="1.20.1640.10">
    <property type="entry name" value="Multidrug efflux transporter AcrB transmembrane domain"/>
    <property type="match status" value="2"/>
</dbReference>
<feature type="transmembrane region" description="Helical" evidence="8">
    <location>
        <begin position="862"/>
        <end position="887"/>
    </location>
</feature>
<gene>
    <name evidence="10" type="ORF">BZL30_7430</name>
</gene>
<keyword evidence="3" id="KW-1003">Cell membrane</keyword>
<proteinExistence type="inferred from homology"/>
<evidence type="ECO:0000256" key="3">
    <source>
        <dbReference type="ARBA" id="ARBA00022475"/>
    </source>
</evidence>
<keyword evidence="6 8" id="KW-0472">Membrane</keyword>
<dbReference type="EMBL" id="MVBM01000007">
    <property type="protein sequence ID" value="OOK69172.1"/>
    <property type="molecule type" value="Genomic_DNA"/>
</dbReference>
<feature type="transmembrane region" description="Helical" evidence="8">
    <location>
        <begin position="790"/>
        <end position="812"/>
    </location>
</feature>
<feature type="transmembrane region" description="Helical" evidence="8">
    <location>
        <begin position="765"/>
        <end position="783"/>
    </location>
</feature>
<dbReference type="InterPro" id="IPR004707">
    <property type="entry name" value="MmpL_fam"/>
</dbReference>
<feature type="transmembrane region" description="Helical" evidence="8">
    <location>
        <begin position="299"/>
        <end position="319"/>
    </location>
</feature>
<name>A0A1V3WQV5_MYCKA</name>
<evidence type="ECO:0000256" key="1">
    <source>
        <dbReference type="ARBA" id="ARBA00004651"/>
    </source>
</evidence>
<feature type="transmembrane region" description="Helical" evidence="8">
    <location>
        <begin position="248"/>
        <end position="270"/>
    </location>
</feature>
<evidence type="ECO:0000256" key="7">
    <source>
        <dbReference type="SAM" id="MobiDB-lite"/>
    </source>
</evidence>
<feature type="domain" description="Membrane transport protein MMPL" evidence="9">
    <location>
        <begin position="601"/>
        <end position="936"/>
    </location>
</feature>
<evidence type="ECO:0000259" key="9">
    <source>
        <dbReference type="Pfam" id="PF03176"/>
    </source>
</evidence>
<dbReference type="FunFam" id="1.20.1640.10:FF:000020">
    <property type="entry name" value="Transmembrane transport protein MmpL10"/>
    <property type="match status" value="1"/>
</dbReference>
<comment type="similarity">
    <text evidence="2">Belongs to the resistance-nodulation-cell division (RND) (TC 2.A.6) family. MmpL subfamily.</text>
</comment>
<dbReference type="PANTHER" id="PTHR33406">
    <property type="entry name" value="MEMBRANE PROTEIN MJ1562-RELATED"/>
    <property type="match status" value="1"/>
</dbReference>
<dbReference type="GO" id="GO:0005886">
    <property type="term" value="C:plasma membrane"/>
    <property type="evidence" value="ECO:0007669"/>
    <property type="project" value="UniProtKB-SubCell"/>
</dbReference>
<feature type="region of interest" description="Disordered" evidence="7">
    <location>
        <begin position="966"/>
        <end position="1032"/>
    </location>
</feature>
<evidence type="ECO:0000313" key="10">
    <source>
        <dbReference type="EMBL" id="OOK69172.1"/>
    </source>
</evidence>
<dbReference type="InterPro" id="IPR050545">
    <property type="entry name" value="Mycobact_MmpL"/>
</dbReference>
<dbReference type="PANTHER" id="PTHR33406:SF6">
    <property type="entry name" value="MEMBRANE PROTEIN YDGH-RELATED"/>
    <property type="match status" value="1"/>
</dbReference>
<feature type="transmembrane region" description="Helical" evidence="8">
    <location>
        <begin position="203"/>
        <end position="228"/>
    </location>
</feature>
<feature type="transmembrane region" description="Helical" evidence="8">
    <location>
        <begin position="818"/>
        <end position="841"/>
    </location>
</feature>
<organism evidence="10 11">
    <name type="scientific">Mycobacterium kansasii</name>
    <dbReference type="NCBI Taxonomy" id="1768"/>
    <lineage>
        <taxon>Bacteria</taxon>
        <taxon>Bacillati</taxon>
        <taxon>Actinomycetota</taxon>
        <taxon>Actinomycetes</taxon>
        <taxon>Mycobacteriales</taxon>
        <taxon>Mycobacteriaceae</taxon>
        <taxon>Mycobacterium</taxon>
    </lineage>
</organism>
<evidence type="ECO:0000256" key="4">
    <source>
        <dbReference type="ARBA" id="ARBA00022692"/>
    </source>
</evidence>
<evidence type="ECO:0000256" key="2">
    <source>
        <dbReference type="ARBA" id="ARBA00010157"/>
    </source>
</evidence>
<dbReference type="NCBIfam" id="TIGR00833">
    <property type="entry name" value="actII"/>
    <property type="match status" value="1"/>
</dbReference>
<protein>
    <submittedName>
        <fullName evidence="10">Transport family protein</fullName>
    </submittedName>
</protein>
<sequence length="1099" mass="120193">MSEPDAAAAPKRPLLPRLIHRFSVLILLVWLGLTAIVNLAVPQLEAVGKARSVSMSPSDAPSIEAIRHVGQVFKEFDSDNAVTIVLESDKPLGDEAHQFYGELMKRLSADTRHVAHIQDFWGDPLTAGGSQSADDKAAYVVVYLVGDNETEAYASVHAVRHIVDTTSPPRGVKAYVTGPSALNADQAEAGDKSIAKVTAITSLVIAVMLLFIYRSVVTAFLVLIMVGIDLGAIRGTIAFLADRNVFSLSTFATNLLVLLAIAATTDYAIFMLGRYHEARNAGEDRETAFYTMFHGTAHVILGSGLTIAGAMYCLSFARLPYFNTLGPPCAIGMLVAVFAALTLGPAVLAIGSFFKLFDPKRRLNTRRWRRVGTAIVRWPGPVLAATCVIAFIGLLALPSYKTTYDLRKFMPASMPSNVGDAAAGRHFSRARLNPEVLMVETDHDMRNPVDMLVLDKIAKNIYHSRGIEQVKSITRPLGTTIKHTSIPFIISMQGVSNTENMQFMKARMDDMLIQVKAMDVSIATMHTMYELMGEVIDNTVDMDHLTHDLSNITNTLRDHIADFEDFFRPIRSYFYWDKHCYDIPVCWSIRSIFDMIDNVDQMSEKLEYLVTDMDILVKLLPQMRAQIPPMINTMTIMRDMLVVWHGTLQSFYDQSDTGSKDPGAMGRVFDAAQIDDSFYLPQSAFKNPDFQRGLKMFLSPDGKAARFIIALEGDPATSAGIARVEQIKDEAREAIKGTPLQGAAIYLGGTAATFHDIQEAATYDLLIAGVAAISLIVIIMMLITRSVVAAAVIVGTVLVSMGSSFGLSVLVWEDILGIELYWLVLAMSVILLLAVGSDYNLLLISRLKEEIGAGLNTGIIRAMAGTGGVVTAAGMVFAVTMSLFVFSDLRIIGQIGTTIGLGLLFDTLIVRSFMTPSIAALLGRWFWWPQRVRPRRRAGCCGPTDLAGWFVPCCCRPTAHRPPGTGAMASVPVEPHQRCRRPTRRHPGRSTTPTIRTPPADATGKPGTPTRTRALTDPRPEGALRRASRTRRARIPRHRECHTGAHDAVSTAVRAPAGGAADPRRLRDLPAGTRAAGRAVPGAGIRVGQHRRRRRCRGR</sequence>
<evidence type="ECO:0000256" key="8">
    <source>
        <dbReference type="SAM" id="Phobius"/>
    </source>
</evidence>
<comment type="subcellular location">
    <subcellularLocation>
        <location evidence="1">Cell membrane</location>
        <topology evidence="1">Multi-pass membrane protein</topology>
    </subcellularLocation>
</comment>
<keyword evidence="4 8" id="KW-0812">Transmembrane</keyword>
<feature type="transmembrane region" description="Helical" evidence="8">
    <location>
        <begin position="22"/>
        <end position="41"/>
    </location>
</feature>
<evidence type="ECO:0000256" key="6">
    <source>
        <dbReference type="ARBA" id="ARBA00023136"/>
    </source>
</evidence>
<dbReference type="AlphaFoldDB" id="A0A1V3WQV5"/>
<comment type="caution">
    <text evidence="10">The sequence shown here is derived from an EMBL/GenBank/DDBJ whole genome shotgun (WGS) entry which is preliminary data.</text>
</comment>
<feature type="transmembrane region" description="Helical" evidence="8">
    <location>
        <begin position="899"/>
        <end position="927"/>
    </location>
</feature>
<feature type="transmembrane region" description="Helical" evidence="8">
    <location>
        <begin position="331"/>
        <end position="357"/>
    </location>
</feature>
<keyword evidence="5 8" id="KW-1133">Transmembrane helix</keyword>
<evidence type="ECO:0000256" key="5">
    <source>
        <dbReference type="ARBA" id="ARBA00022989"/>
    </source>
</evidence>
<accession>A0A1V3WQV5</accession>